<comment type="caution">
    <text evidence="3">The sequence shown here is derived from an EMBL/GenBank/DDBJ whole genome shotgun (WGS) entry which is preliminary data.</text>
</comment>
<feature type="chain" id="PRO_5025490478" evidence="1">
    <location>
        <begin position="27"/>
        <end position="928"/>
    </location>
</feature>
<dbReference type="InterPro" id="IPR011050">
    <property type="entry name" value="Pectin_lyase_fold/virulence"/>
</dbReference>
<proteinExistence type="predicted"/>
<organism evidence="3">
    <name type="scientific">Symploca sp. SIO1C4</name>
    <dbReference type="NCBI Taxonomy" id="2607765"/>
    <lineage>
        <taxon>Bacteria</taxon>
        <taxon>Bacillati</taxon>
        <taxon>Cyanobacteriota</taxon>
        <taxon>Cyanophyceae</taxon>
        <taxon>Coleofasciculales</taxon>
        <taxon>Coleofasciculaceae</taxon>
        <taxon>Symploca</taxon>
    </lineage>
</organism>
<evidence type="ECO:0000259" key="2">
    <source>
        <dbReference type="SMART" id="SM00912"/>
    </source>
</evidence>
<evidence type="ECO:0000313" key="3">
    <source>
        <dbReference type="EMBL" id="NER27589.1"/>
    </source>
</evidence>
<dbReference type="AlphaFoldDB" id="A0A6B3N335"/>
<protein>
    <submittedName>
        <fullName evidence="3">Filamentous hemagglutinin N-terminal domain-containing protein</fullName>
    </submittedName>
</protein>
<dbReference type="Gene3D" id="2.160.20.10">
    <property type="entry name" value="Single-stranded right-handed beta-helix, Pectin lyase-like"/>
    <property type="match status" value="3"/>
</dbReference>
<dbReference type="SUPFAM" id="SSF51126">
    <property type="entry name" value="Pectin lyase-like"/>
    <property type="match status" value="5"/>
</dbReference>
<accession>A0A6B3N335</accession>
<dbReference type="InterPro" id="IPR008638">
    <property type="entry name" value="FhaB/CdiA-like_TPS"/>
</dbReference>
<dbReference type="SMART" id="SM00912">
    <property type="entry name" value="Haemagg_act"/>
    <property type="match status" value="1"/>
</dbReference>
<dbReference type="Pfam" id="PF05860">
    <property type="entry name" value="TPS"/>
    <property type="match status" value="1"/>
</dbReference>
<dbReference type="InterPro" id="IPR012334">
    <property type="entry name" value="Pectin_lyas_fold"/>
</dbReference>
<dbReference type="EMBL" id="JAAHFQ010000114">
    <property type="protein sequence ID" value="NER27589.1"/>
    <property type="molecule type" value="Genomic_DNA"/>
</dbReference>
<name>A0A6B3N335_9CYAN</name>
<gene>
    <name evidence="3" type="ORF">F6J89_08125</name>
</gene>
<sequence>MQLSPLQLWFLQGSSLLCLLAANPIAAQITPDNTLPNNSVVTTNGDILQIDGGTRAGDNLFHSFKHFSVGTGETAFFNNLTDIQNILSRVTGDLGSKIDGILKANGTTNLFLINPHGIMFGANASLDLGGSFFASTANSINFADGTQFHATDTNSPPLLTVTAPIGLGLGTTPANITNQPGDNQLKLQVPNGQTLALIGGEVKLNNASLKAPEGRIEIGGLAAVGNIAFNNDGSLSFPENIARADVSLANGTVVEVSGGGGGTINFNVANLEIVDSNSRISAGIKENQGSASSQAGDIQINATGDVIVTGGVDNETLGEGNAGKILVNARNLTIAGDGRLRSQSTATGDAGDIIIEVNETVKLIEGGKIRNELGRESSGHGGDINISSDLLLIEAFSKKDQPQIRTQIGGAGDSGTINIHTEELSIIGPNDSGSHGITANTGGAGDGGDINITVDGPLTITDDGKIQSNVSRSRTTGNAGDISIVAESLSLRENSSISAVTKGEGNAGNISITTTGAIEIIGTSSSISTQVDRFSSTGNAGNIAIHTQSLFAMDGGFVTTETKGKGDAGNIYLSATDLVELSGVDEFRRSSGLFSRTFEGAQGSGGDITVITPTLRLVNSAVLNAETKSGAMGGDILVTVGVLEVLNGAQILSSGFDEGAAGNITVNATEEILLSGIDPNFNQRLAFANGQLEKKIISSIREIINNDGPQSGLLARAEGNGNAGSLTISTPDLTVRDGAQVNVSSDGSGLAGSLKVKAESIRLDNGSLRAETRAGDQGNITLKTQDIIMRRGSDITTNAILAATGGNITINTDILAALEDSDITARAVKGRGGNIKITTQAIFLSPDSEINASSQLGIDGTVTITTPEVDPTSGILELPSTPVDAESLVAKNPCAIEEGKIAGGSSLIVTGRGGLPPSADDPLPQLLW</sequence>
<evidence type="ECO:0000256" key="1">
    <source>
        <dbReference type="SAM" id="SignalP"/>
    </source>
</evidence>
<keyword evidence="1" id="KW-0732">Signal</keyword>
<feature type="signal peptide" evidence="1">
    <location>
        <begin position="1"/>
        <end position="26"/>
    </location>
</feature>
<feature type="domain" description="Filamentous haemagglutinin FhaB/tRNA nuclease CdiA-like TPS" evidence="2">
    <location>
        <begin position="32"/>
        <end position="143"/>
    </location>
</feature>
<reference evidence="3" key="1">
    <citation type="submission" date="2019-11" db="EMBL/GenBank/DDBJ databases">
        <title>Genomic insights into an expanded diversity of filamentous marine cyanobacteria reveals the extraordinary biosynthetic potential of Moorea and Okeania.</title>
        <authorList>
            <person name="Ferreira Leao T."/>
            <person name="Wang M."/>
            <person name="Moss N."/>
            <person name="Da Silva R."/>
            <person name="Sanders J."/>
            <person name="Nurk S."/>
            <person name="Gurevich A."/>
            <person name="Humphrey G."/>
            <person name="Reher R."/>
            <person name="Zhu Q."/>
            <person name="Belda-Ferre P."/>
            <person name="Glukhov E."/>
            <person name="Rex R."/>
            <person name="Dorrestein P.C."/>
            <person name="Knight R."/>
            <person name="Pevzner P."/>
            <person name="Gerwick W.H."/>
            <person name="Gerwick L."/>
        </authorList>
    </citation>
    <scope>NUCLEOTIDE SEQUENCE</scope>
    <source>
        <strain evidence="3">SIO1C4</strain>
    </source>
</reference>
<dbReference type="NCBIfam" id="TIGR01901">
    <property type="entry name" value="adhes_NPXG"/>
    <property type="match status" value="1"/>
</dbReference>